<feature type="compositionally biased region" description="Basic and acidic residues" evidence="8">
    <location>
        <begin position="372"/>
        <end position="381"/>
    </location>
</feature>
<dbReference type="PANTHER" id="PTHR22926">
    <property type="entry name" value="PHOSPHO-N-ACETYLMURAMOYL-PENTAPEPTIDE-TRANSFERASE"/>
    <property type="match status" value="1"/>
</dbReference>
<accession>A0A255GG39</accession>
<evidence type="ECO:0000313" key="10">
    <source>
        <dbReference type="EMBL" id="OYO14382.1"/>
    </source>
</evidence>
<dbReference type="AlphaFoldDB" id="A0A255GG39"/>
<keyword evidence="2" id="KW-1003">Cell membrane</keyword>
<feature type="transmembrane region" description="Helical" evidence="9">
    <location>
        <begin position="261"/>
        <end position="284"/>
    </location>
</feature>
<dbReference type="PANTHER" id="PTHR22926:SF3">
    <property type="entry name" value="UNDECAPRENYL-PHOSPHATE ALPHA-N-ACETYLGLUCOSAMINYL 1-PHOSPHATE TRANSFERASE"/>
    <property type="match status" value="1"/>
</dbReference>
<dbReference type="Proteomes" id="UP000215896">
    <property type="component" value="Unassembled WGS sequence"/>
</dbReference>
<name>A0A255GG39_9ACTN</name>
<comment type="subcellular location">
    <subcellularLocation>
        <location evidence="1">Cell membrane</location>
        <topology evidence="1">Multi-pass membrane protein</topology>
    </subcellularLocation>
</comment>
<dbReference type="GO" id="GO:0016780">
    <property type="term" value="F:phosphotransferase activity, for other substituted phosphate groups"/>
    <property type="evidence" value="ECO:0007669"/>
    <property type="project" value="InterPro"/>
</dbReference>
<evidence type="ECO:0000256" key="4">
    <source>
        <dbReference type="ARBA" id="ARBA00022692"/>
    </source>
</evidence>
<feature type="transmembrane region" description="Helical" evidence="9">
    <location>
        <begin position="166"/>
        <end position="186"/>
    </location>
</feature>
<evidence type="ECO:0000256" key="9">
    <source>
        <dbReference type="SAM" id="Phobius"/>
    </source>
</evidence>
<keyword evidence="11" id="KW-1185">Reference proteome</keyword>
<evidence type="ECO:0000256" key="1">
    <source>
        <dbReference type="ARBA" id="ARBA00004651"/>
    </source>
</evidence>
<keyword evidence="4 9" id="KW-0812">Transmembrane</keyword>
<keyword evidence="5 9" id="KW-1133">Transmembrane helix</keyword>
<sequence>MREYLLVLLVTAATTYLLSGLARRVALRTGAVAKVRDRDVHAIPIPYFGGVAMLLGVGAAYVLSTHLPFLGRNVLIQHDFRAILLAAVVISIVGVLDDLFELNAIAKLAGQVLAAGLVVAQGVKMLWIPLPNTIISLGDSESIAITVFFIVLCTNAVNYVDGLDGLAAGVVAIGAMAFFTYSYQLVYTQALPRAQTASLLSIAIAGICIGFLPHNYFPARMFMGDSGAMLLGLMLATTTISLTGQIDSAKLQAEGSGLMAAYLPLILPLAILALPFLDFLLAFIRRTYAGRWFWVADKQHLHHRLLERGHSHRRAVLLMYVWTALISFGVIAIGITPRWEIVAIVVGLIGVVTYFTLGAPGGTPGSSVATRQAEREAEARVQETPPV</sequence>
<feature type="binding site" evidence="7">
    <location>
        <position position="225"/>
    </location>
    <ligand>
        <name>Mg(2+)</name>
        <dbReference type="ChEBI" id="CHEBI:18420"/>
    </ligand>
</feature>
<evidence type="ECO:0000256" key="7">
    <source>
        <dbReference type="PIRSR" id="PIRSR600715-1"/>
    </source>
</evidence>
<comment type="cofactor">
    <cofactor evidence="7">
        <name>Mg(2+)</name>
        <dbReference type="ChEBI" id="CHEBI:18420"/>
    </cofactor>
</comment>
<feature type="transmembrane region" description="Helical" evidence="9">
    <location>
        <begin position="198"/>
        <end position="217"/>
    </location>
</feature>
<feature type="transmembrane region" description="Helical" evidence="9">
    <location>
        <begin position="46"/>
        <end position="70"/>
    </location>
</feature>
<feature type="transmembrane region" description="Helical" evidence="9">
    <location>
        <begin position="82"/>
        <end position="100"/>
    </location>
</feature>
<dbReference type="RefSeq" id="WP_094355386.1">
    <property type="nucleotide sequence ID" value="NZ_NMVK01000002.1"/>
</dbReference>
<dbReference type="EMBL" id="NMVO01000012">
    <property type="protein sequence ID" value="OYO14382.1"/>
    <property type="molecule type" value="Genomic_DNA"/>
</dbReference>
<keyword evidence="3 10" id="KW-0808">Transferase</keyword>
<feature type="transmembrane region" description="Helical" evidence="9">
    <location>
        <begin position="341"/>
        <end position="357"/>
    </location>
</feature>
<dbReference type="Pfam" id="PF00953">
    <property type="entry name" value="Glycos_transf_4"/>
    <property type="match status" value="1"/>
</dbReference>
<dbReference type="GO" id="GO:0046872">
    <property type="term" value="F:metal ion binding"/>
    <property type="evidence" value="ECO:0007669"/>
    <property type="project" value="UniProtKB-KW"/>
</dbReference>
<keyword evidence="6 9" id="KW-0472">Membrane</keyword>
<dbReference type="GO" id="GO:0005886">
    <property type="term" value="C:plasma membrane"/>
    <property type="evidence" value="ECO:0007669"/>
    <property type="project" value="UniProtKB-SubCell"/>
</dbReference>
<feature type="region of interest" description="Disordered" evidence="8">
    <location>
        <begin position="363"/>
        <end position="387"/>
    </location>
</feature>
<evidence type="ECO:0000256" key="3">
    <source>
        <dbReference type="ARBA" id="ARBA00022679"/>
    </source>
</evidence>
<dbReference type="CDD" id="cd06853">
    <property type="entry name" value="GT_WecA_like"/>
    <property type="match status" value="1"/>
</dbReference>
<reference evidence="10 11" key="1">
    <citation type="submission" date="2017-07" db="EMBL/GenBank/DDBJ databases">
        <title>Draft whole genome sequences of clinical Proprionibacteriaceae strains.</title>
        <authorList>
            <person name="Bernier A.-M."/>
            <person name="Bernard K."/>
            <person name="Domingo M.-C."/>
        </authorList>
    </citation>
    <scope>NUCLEOTIDE SEQUENCE [LARGE SCALE GENOMIC DNA]</scope>
    <source>
        <strain evidence="10 11">NML 030167</strain>
    </source>
</reference>
<feature type="transmembrane region" description="Helical" evidence="9">
    <location>
        <begin position="112"/>
        <end position="130"/>
    </location>
</feature>
<evidence type="ECO:0000256" key="2">
    <source>
        <dbReference type="ARBA" id="ARBA00022475"/>
    </source>
</evidence>
<comment type="caution">
    <text evidence="10">The sequence shown here is derived from an EMBL/GenBank/DDBJ whole genome shotgun (WGS) entry which is preliminary data.</text>
</comment>
<keyword evidence="7" id="KW-0479">Metal-binding</keyword>
<protein>
    <submittedName>
        <fullName evidence="10">Undecaprenyl-phosphate alpha-N-acetylglucosaminyl 1-phosphate transferase</fullName>
    </submittedName>
</protein>
<feature type="binding site" evidence="7">
    <location>
        <position position="158"/>
    </location>
    <ligand>
        <name>Mg(2+)</name>
        <dbReference type="ChEBI" id="CHEBI:18420"/>
    </ligand>
</feature>
<evidence type="ECO:0000313" key="11">
    <source>
        <dbReference type="Proteomes" id="UP000215896"/>
    </source>
</evidence>
<dbReference type="GO" id="GO:0071555">
    <property type="term" value="P:cell wall organization"/>
    <property type="evidence" value="ECO:0007669"/>
    <property type="project" value="TreeGrafter"/>
</dbReference>
<dbReference type="InterPro" id="IPR000715">
    <property type="entry name" value="Glycosyl_transferase_4"/>
</dbReference>
<evidence type="ECO:0000256" key="5">
    <source>
        <dbReference type="ARBA" id="ARBA00022989"/>
    </source>
</evidence>
<dbReference type="OrthoDB" id="9783652at2"/>
<gene>
    <name evidence="10" type="ORF">CGZ94_07150</name>
</gene>
<proteinExistence type="predicted"/>
<evidence type="ECO:0000256" key="6">
    <source>
        <dbReference type="ARBA" id="ARBA00023136"/>
    </source>
</evidence>
<feature type="transmembrane region" description="Helical" evidence="9">
    <location>
        <begin position="315"/>
        <end position="335"/>
    </location>
</feature>
<organism evidence="10 11">
    <name type="scientific">Enemella evansiae</name>
    <dbReference type="NCBI Taxonomy" id="2016499"/>
    <lineage>
        <taxon>Bacteria</taxon>
        <taxon>Bacillati</taxon>
        <taxon>Actinomycetota</taxon>
        <taxon>Actinomycetes</taxon>
        <taxon>Propionibacteriales</taxon>
        <taxon>Propionibacteriaceae</taxon>
        <taxon>Enemella</taxon>
    </lineage>
</organism>
<dbReference type="GO" id="GO:0044038">
    <property type="term" value="P:cell wall macromolecule biosynthetic process"/>
    <property type="evidence" value="ECO:0007669"/>
    <property type="project" value="TreeGrafter"/>
</dbReference>
<feature type="transmembrane region" description="Helical" evidence="9">
    <location>
        <begin position="142"/>
        <end position="160"/>
    </location>
</feature>
<accession>A0A4R6LZF9</accession>
<evidence type="ECO:0000256" key="8">
    <source>
        <dbReference type="SAM" id="MobiDB-lite"/>
    </source>
</evidence>
<dbReference type="GO" id="GO:0009103">
    <property type="term" value="P:lipopolysaccharide biosynthetic process"/>
    <property type="evidence" value="ECO:0007669"/>
    <property type="project" value="TreeGrafter"/>
</dbReference>
<keyword evidence="7" id="KW-0460">Magnesium</keyword>